<dbReference type="AlphaFoldDB" id="A0A3B0W8N6"/>
<evidence type="ECO:0000259" key="1">
    <source>
        <dbReference type="Pfam" id="PF01966"/>
    </source>
</evidence>
<accession>A0A3B0W8N6</accession>
<sequence>MLRYRLWQFWQIVTAVPLEPSAQKEIATILSASEKQLFDQFSLNDQWHSYRVMKMLRDAGHKQHPLLVAALLHDVGKTRLPLNIWERSLIVLASKLLPKQTAVWGQGAAVGWKRPFVVKAQHPAWSGAMATEVGSHPVAIRLIQRHQDIISAEDSSEVAELLTLLQWADDQN</sequence>
<dbReference type="Pfam" id="PF01966">
    <property type="entry name" value="HD"/>
    <property type="match status" value="1"/>
</dbReference>
<evidence type="ECO:0000313" key="2">
    <source>
        <dbReference type="EMBL" id="VAW40916.1"/>
    </source>
</evidence>
<dbReference type="InterPro" id="IPR006674">
    <property type="entry name" value="HD_domain"/>
</dbReference>
<feature type="domain" description="HD" evidence="1">
    <location>
        <begin position="48"/>
        <end position="169"/>
    </location>
</feature>
<dbReference type="Gene3D" id="1.10.3210.10">
    <property type="entry name" value="Hypothetical protein af1432"/>
    <property type="match status" value="1"/>
</dbReference>
<protein>
    <recommendedName>
        <fullName evidence="1">HD domain-containing protein</fullName>
    </recommendedName>
</protein>
<dbReference type="CDD" id="cd00077">
    <property type="entry name" value="HDc"/>
    <property type="match status" value="1"/>
</dbReference>
<dbReference type="SUPFAM" id="SSF109604">
    <property type="entry name" value="HD-domain/PDEase-like"/>
    <property type="match status" value="1"/>
</dbReference>
<organism evidence="2">
    <name type="scientific">hydrothermal vent metagenome</name>
    <dbReference type="NCBI Taxonomy" id="652676"/>
    <lineage>
        <taxon>unclassified sequences</taxon>
        <taxon>metagenomes</taxon>
        <taxon>ecological metagenomes</taxon>
    </lineage>
</organism>
<dbReference type="EMBL" id="UOEU01000816">
    <property type="protein sequence ID" value="VAW40916.1"/>
    <property type="molecule type" value="Genomic_DNA"/>
</dbReference>
<dbReference type="InterPro" id="IPR003607">
    <property type="entry name" value="HD/PDEase_dom"/>
</dbReference>
<gene>
    <name evidence="2" type="ORF">MNBD_CHLOROFLEXI01-3391</name>
</gene>
<proteinExistence type="predicted"/>
<name>A0A3B0W8N6_9ZZZZ</name>
<reference evidence="2" key="1">
    <citation type="submission" date="2018-06" db="EMBL/GenBank/DDBJ databases">
        <authorList>
            <person name="Zhirakovskaya E."/>
        </authorList>
    </citation>
    <scope>NUCLEOTIDE SEQUENCE</scope>
</reference>